<accession>A0A1H2D6C6</accession>
<dbReference type="Proteomes" id="UP000198688">
    <property type="component" value="Chromosome I"/>
</dbReference>
<name>A0A1H2D6C6_9ACTN</name>
<keyword evidence="2" id="KW-1185">Reference proteome</keyword>
<organism evidence="1 2">
    <name type="scientific">Actinoplanes derwentensis</name>
    <dbReference type="NCBI Taxonomy" id="113562"/>
    <lineage>
        <taxon>Bacteria</taxon>
        <taxon>Bacillati</taxon>
        <taxon>Actinomycetota</taxon>
        <taxon>Actinomycetes</taxon>
        <taxon>Micromonosporales</taxon>
        <taxon>Micromonosporaceae</taxon>
        <taxon>Actinoplanes</taxon>
    </lineage>
</organism>
<dbReference type="Pfam" id="PF13376">
    <property type="entry name" value="OmdA"/>
    <property type="match status" value="1"/>
</dbReference>
<proteinExistence type="predicted"/>
<evidence type="ECO:0000313" key="2">
    <source>
        <dbReference type="Proteomes" id="UP000198688"/>
    </source>
</evidence>
<dbReference type="InterPro" id="IPR015018">
    <property type="entry name" value="DUF1905"/>
</dbReference>
<dbReference type="SUPFAM" id="SSF141694">
    <property type="entry name" value="AF2212/PG0164-like"/>
    <property type="match status" value="1"/>
</dbReference>
<reference evidence="1 2" key="1">
    <citation type="submission" date="2016-10" db="EMBL/GenBank/DDBJ databases">
        <authorList>
            <person name="de Groot N.N."/>
        </authorList>
    </citation>
    <scope>NUCLEOTIDE SEQUENCE [LARGE SCALE GENOMIC DNA]</scope>
    <source>
        <strain evidence="1 2">DSM 43941</strain>
    </source>
</reference>
<evidence type="ECO:0008006" key="3">
    <source>
        <dbReference type="Google" id="ProtNLM"/>
    </source>
</evidence>
<dbReference type="Pfam" id="PF08922">
    <property type="entry name" value="DUF1905"/>
    <property type="match status" value="1"/>
</dbReference>
<dbReference type="AlphaFoldDB" id="A0A1H2D6C6"/>
<evidence type="ECO:0000313" key="1">
    <source>
        <dbReference type="EMBL" id="SDT78318.1"/>
    </source>
</evidence>
<dbReference type="Gene3D" id="2.40.30.100">
    <property type="entry name" value="AF2212/PG0164-like"/>
    <property type="match status" value="1"/>
</dbReference>
<gene>
    <name evidence="1" type="ORF">SAMN04489716_8321</name>
</gene>
<dbReference type="STRING" id="113562.SAMN04489716_8321"/>
<dbReference type="InterPro" id="IPR037079">
    <property type="entry name" value="AF2212/PG0164-like_sf"/>
</dbReference>
<sequence>MAIVSGMEFRGELQKTGGTTTGFQIPDDLVAGLGGGGRPKVVVEVGDFEFRSSIAKMGGAYWLGVSAERRTAGGLEGGQVYELRITLDEVPRTIEVPEDLAVALAAEPGAKAFWDTVSPSNQRWHADQLTSAKTPETRSRRLAKSLDLLRAGKAR</sequence>
<dbReference type="EMBL" id="LT629758">
    <property type="protein sequence ID" value="SDT78318.1"/>
    <property type="molecule type" value="Genomic_DNA"/>
</dbReference>
<protein>
    <recommendedName>
        <fullName evidence="3">Bacteriocin-protection, YdeI or OmpD-Associated</fullName>
    </recommendedName>
</protein>